<dbReference type="InterPro" id="IPR035437">
    <property type="entry name" value="SNase_OB-fold_sf"/>
</dbReference>
<evidence type="ECO:0000313" key="5">
    <source>
        <dbReference type="EMBL" id="JAL56945.1"/>
    </source>
</evidence>
<dbReference type="Pfam" id="PF12872">
    <property type="entry name" value="OST-HTH"/>
    <property type="match status" value="1"/>
</dbReference>
<dbReference type="GO" id="GO:0007283">
    <property type="term" value="P:spermatogenesis"/>
    <property type="evidence" value="ECO:0007669"/>
    <property type="project" value="UniProtKB-KW"/>
</dbReference>
<dbReference type="EMBL" id="GDIQ01094781">
    <property type="protein sequence ID" value="JAL56945.1"/>
    <property type="molecule type" value="Transcribed_RNA"/>
</dbReference>
<accession>A0A0P5P3G1</accession>
<dbReference type="InterPro" id="IPR041966">
    <property type="entry name" value="LOTUS-like"/>
</dbReference>
<proteinExistence type="predicted"/>
<dbReference type="GO" id="GO:0030154">
    <property type="term" value="P:cell differentiation"/>
    <property type="evidence" value="ECO:0007669"/>
    <property type="project" value="UniProtKB-ARBA"/>
</dbReference>
<dbReference type="InterPro" id="IPR002999">
    <property type="entry name" value="Tudor"/>
</dbReference>
<organism evidence="5">
    <name type="scientific">Daphnia magna</name>
    <dbReference type="NCBI Taxonomy" id="35525"/>
    <lineage>
        <taxon>Eukaryota</taxon>
        <taxon>Metazoa</taxon>
        <taxon>Ecdysozoa</taxon>
        <taxon>Arthropoda</taxon>
        <taxon>Crustacea</taxon>
        <taxon>Branchiopoda</taxon>
        <taxon>Diplostraca</taxon>
        <taxon>Cladocera</taxon>
        <taxon>Anomopoda</taxon>
        <taxon>Daphniidae</taxon>
        <taxon>Daphnia</taxon>
    </lineage>
</organism>
<dbReference type="GO" id="GO:0005737">
    <property type="term" value="C:cytoplasm"/>
    <property type="evidence" value="ECO:0007669"/>
    <property type="project" value="UniProtKB-SubCell"/>
</dbReference>
<evidence type="ECO:0000256" key="4">
    <source>
        <dbReference type="ARBA" id="ARBA00022871"/>
    </source>
</evidence>
<dbReference type="Gene3D" id="3.30.420.610">
    <property type="entry name" value="LOTUS domain-like"/>
    <property type="match status" value="1"/>
</dbReference>
<dbReference type="FunFam" id="2.30.30.140:FF:000018">
    <property type="entry name" value="Serine/threonine-protein kinase 31"/>
    <property type="match status" value="1"/>
</dbReference>
<protein>
    <submittedName>
        <fullName evidence="5">Uncharacterized protein</fullName>
    </submittedName>
</protein>
<dbReference type="PROSITE" id="PS51644">
    <property type="entry name" value="HTH_OST"/>
    <property type="match status" value="1"/>
</dbReference>
<sequence>MSKGLREEVKIVVNSLLVPHSRGLTLEKFLKEYADVEMKQFPHRQLGFNTPADFLFSVPDVVKCTTLRSGHILLQAVANENVSHIQELVKGQKNSQTASLKNFNRLLQQNNRYCPPFARQFPPPPIQISQNVSGRQFSAWIRLPPFSVPNQMISRPQASQVFHQHQAAQTFNSSEAIIPLPRTCSSVEYECQLVSEFEKLLLSYPNGVNTAYIFALYSSRYKKEVDLHRIEPNLSSISFFKRHEHVFRVWKCSENVMVALVVPYRVDASQLPTANQSPLAEKGRLTGAIPKGQFSKNAGHQNFQPPTHAVHPMFQSPPKVAPPIFQSPTKAVPVQFKSPTEAAGFSAEGVNRTANSQAFQPKWSATDIRTRNPTAETFQTVTTDWNSPKHSPVTHLTPSKMIHGGCHANSIADEVLPVTFGVRRPKIKNVYEPDTEITRQAFPSNLANFDYFFLIVAEVYSPGEFYWFLSENRKLIEDLTDDMTLFYGANPEYVISCAEMYIGQLVAAMYTDNLWYRARIVGCHEDMFQVFYVDYGSKNLVKIERLRHLHMRFTKMPLQAFRGRIFGIRPLSTETKWSFESGKWFLDLIKGCKIIAAAKMIEETLAVPKYDIDTVYSLTLVDTTKENDVHISDYLIENGFAVACEEEQRALVAAAPAVEYSDLIPARSPSPTCAFPSSATTSLVHQLENASLSSRAMSPAASPGQFNFSSPSIDDIIVHEKTSVKICTDQIENLALAEQPPYTTSLSAAPERSEQCYVSQLVLKDGRILYIVEDDDELYLPKPDMLKLIPNLDRQIAALKVRVDVKVVNIQTKSHIFSDCAKAGAPWMTNEEGTMISKLILYSLQHVSLLLFICSVKDKMVSSAIESKRKEYSIKYAS</sequence>
<evidence type="ECO:0000256" key="3">
    <source>
        <dbReference type="ARBA" id="ARBA00022737"/>
    </source>
</evidence>
<dbReference type="InterPro" id="IPR050621">
    <property type="entry name" value="Tudor_domain_containing"/>
</dbReference>
<dbReference type="Gene3D" id="2.30.30.140">
    <property type="match status" value="1"/>
</dbReference>
<dbReference type="CDD" id="cd09972">
    <property type="entry name" value="LOTUS_TDRD_OSKAR"/>
    <property type="match status" value="1"/>
</dbReference>
<dbReference type="PANTHER" id="PTHR22948">
    <property type="entry name" value="TUDOR DOMAIN CONTAINING PROTEIN"/>
    <property type="match status" value="1"/>
</dbReference>
<dbReference type="SMART" id="SM00333">
    <property type="entry name" value="TUDOR"/>
    <property type="match status" value="1"/>
</dbReference>
<keyword evidence="4" id="KW-0744">Spermatogenesis</keyword>
<dbReference type="Gene3D" id="2.40.50.90">
    <property type="match status" value="1"/>
</dbReference>
<comment type="subcellular location">
    <subcellularLocation>
        <location evidence="1">Cytoplasm</location>
    </subcellularLocation>
</comment>
<dbReference type="InterPro" id="IPR025605">
    <property type="entry name" value="OST-HTH/LOTUS_dom"/>
</dbReference>
<dbReference type="PANTHER" id="PTHR22948:SF76">
    <property type="entry name" value="FI20010P1-RELATED"/>
    <property type="match status" value="1"/>
</dbReference>
<dbReference type="SUPFAM" id="SSF63748">
    <property type="entry name" value="Tudor/PWWP/MBT"/>
    <property type="match status" value="1"/>
</dbReference>
<keyword evidence="2" id="KW-0963">Cytoplasm</keyword>
<dbReference type="Pfam" id="PF00567">
    <property type="entry name" value="TUDOR"/>
    <property type="match status" value="1"/>
</dbReference>
<keyword evidence="3" id="KW-0677">Repeat</keyword>
<keyword evidence="4" id="KW-0221">Differentiation</keyword>
<reference evidence="5" key="1">
    <citation type="submission" date="2015-10" db="EMBL/GenBank/DDBJ databases">
        <title>EvidentialGene: Evidence-directed Construction of Complete mRNA Transcriptomes without Genomes.</title>
        <authorList>
            <person name="Gilbert D.G."/>
        </authorList>
    </citation>
    <scope>NUCLEOTIDE SEQUENCE</scope>
</reference>
<dbReference type="AlphaFoldDB" id="A0A0P5P3G1"/>
<evidence type="ECO:0000256" key="2">
    <source>
        <dbReference type="ARBA" id="ARBA00022490"/>
    </source>
</evidence>
<dbReference type="OrthoDB" id="10034606at2759"/>
<name>A0A0P5P3G1_9CRUS</name>
<evidence type="ECO:0000256" key="1">
    <source>
        <dbReference type="ARBA" id="ARBA00004496"/>
    </source>
</evidence>
<dbReference type="PROSITE" id="PS50304">
    <property type="entry name" value="TUDOR"/>
    <property type="match status" value="1"/>
</dbReference>